<evidence type="ECO:0000256" key="1">
    <source>
        <dbReference type="ARBA" id="ARBA00010630"/>
    </source>
</evidence>
<sequence>MITCIISYVYAHALFFFFFFCSTPLGSFQKIYKCVFIGKEAVKKEIFRKYYRHKKIDAKIRKLRVSNEIKFTKKLASINIDVPILYFVDVNEKSLYLEFVKGCTINQILKNVKQYEPNIPRCIGRVLAKIHNGNVIHGDFTTSNMILRNSYIGDGCNVLDSTTGLPYQLDDVNSIRLCIIDFGLSFLSTSVEDKAVDLFVLLKAIKSFHSEFALLEEDILSGYQTKSNNFDEIKKKLEIGKTISNRGGARDPWLDRIPVFSTQREK</sequence>
<comment type="catalytic activity">
    <reaction evidence="9">
        <text>L-threonyl-[protein] + ATP = O-phospho-L-threonyl-[protein] + ADP + H(+)</text>
        <dbReference type="Rhea" id="RHEA:46608"/>
        <dbReference type="Rhea" id="RHEA-COMP:11060"/>
        <dbReference type="Rhea" id="RHEA-COMP:11605"/>
        <dbReference type="ChEBI" id="CHEBI:15378"/>
        <dbReference type="ChEBI" id="CHEBI:30013"/>
        <dbReference type="ChEBI" id="CHEBI:30616"/>
        <dbReference type="ChEBI" id="CHEBI:61977"/>
        <dbReference type="ChEBI" id="CHEBI:456216"/>
        <dbReference type="EC" id="2.7.11.1"/>
    </reaction>
</comment>
<evidence type="ECO:0000256" key="11">
    <source>
        <dbReference type="SAM" id="Phobius"/>
    </source>
</evidence>
<dbReference type="SUPFAM" id="SSF56112">
    <property type="entry name" value="Protein kinase-like (PK-like)"/>
    <property type="match status" value="1"/>
</dbReference>
<dbReference type="GO" id="GO:0004674">
    <property type="term" value="F:protein serine/threonine kinase activity"/>
    <property type="evidence" value="ECO:0007669"/>
    <property type="project" value="UniProtKB-KW"/>
</dbReference>
<evidence type="ECO:0000313" key="14">
    <source>
        <dbReference type="Proteomes" id="UP000030640"/>
    </source>
</evidence>
<dbReference type="Proteomes" id="UP000030640">
    <property type="component" value="Unassembled WGS sequence"/>
</dbReference>
<evidence type="ECO:0000256" key="9">
    <source>
        <dbReference type="ARBA" id="ARBA00047899"/>
    </source>
</evidence>
<dbReference type="InterPro" id="IPR008266">
    <property type="entry name" value="Tyr_kinase_AS"/>
</dbReference>
<keyword evidence="14" id="KW-1185">Reference proteome</keyword>
<keyword evidence="4" id="KW-0808">Transferase</keyword>
<dbReference type="Gene3D" id="3.30.200.20">
    <property type="entry name" value="Phosphorylase Kinase, domain 1"/>
    <property type="match status" value="1"/>
</dbReference>
<evidence type="ECO:0000256" key="7">
    <source>
        <dbReference type="ARBA" id="ARBA00022777"/>
    </source>
</evidence>
<reference evidence="13 14" key="1">
    <citation type="submission" date="2013-02" db="EMBL/GenBank/DDBJ databases">
        <title>The Genome Sequence of Plasmodium inui San Antonio 1.</title>
        <authorList>
            <consortium name="The Broad Institute Genome Sequencing Platform"/>
            <consortium name="The Broad Institute Genome Sequencing Center for Infectious Disease"/>
            <person name="Neafsey D."/>
            <person name="Cheeseman I."/>
            <person name="Volkman S."/>
            <person name="Adams J."/>
            <person name="Walker B."/>
            <person name="Young S.K."/>
            <person name="Zeng Q."/>
            <person name="Gargeya S."/>
            <person name="Fitzgerald M."/>
            <person name="Haas B."/>
            <person name="Abouelleil A."/>
            <person name="Alvarado L."/>
            <person name="Arachchi H.M."/>
            <person name="Berlin A.M."/>
            <person name="Chapman S.B."/>
            <person name="Dewar J."/>
            <person name="Goldberg J."/>
            <person name="Griggs A."/>
            <person name="Gujja S."/>
            <person name="Hansen M."/>
            <person name="Howarth C."/>
            <person name="Imamovic A."/>
            <person name="Larimer J."/>
            <person name="McCowan C."/>
            <person name="Murphy C."/>
            <person name="Neiman D."/>
            <person name="Pearson M."/>
            <person name="Priest M."/>
            <person name="Roberts A."/>
            <person name="Saif S."/>
            <person name="Shea T."/>
            <person name="Sisk P."/>
            <person name="Sykes S."/>
            <person name="Wortman J."/>
            <person name="Nusbaum C."/>
            <person name="Birren B."/>
        </authorList>
    </citation>
    <scope>NUCLEOTIDE SEQUENCE [LARGE SCALE GENOMIC DNA]</scope>
    <source>
        <strain evidence="13 14">San Antonio 1</strain>
    </source>
</reference>
<dbReference type="InterPro" id="IPR000719">
    <property type="entry name" value="Prot_kinase_dom"/>
</dbReference>
<dbReference type="AlphaFoldDB" id="W7A630"/>
<dbReference type="Gene3D" id="1.10.510.10">
    <property type="entry name" value="Transferase(Phosphotransferase) domain 1"/>
    <property type="match status" value="1"/>
</dbReference>
<dbReference type="GO" id="GO:0005634">
    <property type="term" value="C:nucleus"/>
    <property type="evidence" value="ECO:0007669"/>
    <property type="project" value="TreeGrafter"/>
</dbReference>
<dbReference type="InterPro" id="IPR018934">
    <property type="entry name" value="RIO_dom"/>
</dbReference>
<dbReference type="PANTHER" id="PTHR12209">
    <property type="entry name" value="NON-SPECIFIC SERINE/THREONINE PROTEIN KINASE"/>
    <property type="match status" value="1"/>
</dbReference>
<dbReference type="GO" id="GO:0005829">
    <property type="term" value="C:cytosol"/>
    <property type="evidence" value="ECO:0007669"/>
    <property type="project" value="TreeGrafter"/>
</dbReference>
<accession>W7A630</accession>
<keyword evidence="3" id="KW-0723">Serine/threonine-protein kinase</keyword>
<dbReference type="GO" id="GO:0005524">
    <property type="term" value="F:ATP binding"/>
    <property type="evidence" value="ECO:0007669"/>
    <property type="project" value="UniProtKB-KW"/>
</dbReference>
<dbReference type="GO" id="GO:0008033">
    <property type="term" value="P:tRNA processing"/>
    <property type="evidence" value="ECO:0007669"/>
    <property type="project" value="UniProtKB-KW"/>
</dbReference>
<evidence type="ECO:0000256" key="2">
    <source>
        <dbReference type="ARBA" id="ARBA00012513"/>
    </source>
</evidence>
<evidence type="ECO:0000259" key="12">
    <source>
        <dbReference type="PROSITE" id="PS50011"/>
    </source>
</evidence>
<keyword evidence="11" id="KW-1133">Transmembrane helix</keyword>
<proteinExistence type="inferred from homology"/>
<dbReference type="Pfam" id="PF01163">
    <property type="entry name" value="RIO1"/>
    <property type="match status" value="1"/>
</dbReference>
<dbReference type="GO" id="GO:0000408">
    <property type="term" value="C:EKC/KEOPS complex"/>
    <property type="evidence" value="ECO:0007669"/>
    <property type="project" value="TreeGrafter"/>
</dbReference>
<dbReference type="GO" id="GO:0070525">
    <property type="term" value="P:tRNA threonylcarbamoyladenosine metabolic process"/>
    <property type="evidence" value="ECO:0007669"/>
    <property type="project" value="TreeGrafter"/>
</dbReference>
<keyword evidence="11" id="KW-0472">Membrane</keyword>
<evidence type="ECO:0000256" key="10">
    <source>
        <dbReference type="ARBA" id="ARBA00048679"/>
    </source>
</evidence>
<dbReference type="PROSITE" id="PS00109">
    <property type="entry name" value="PROTEIN_KINASE_TYR"/>
    <property type="match status" value="1"/>
</dbReference>
<comment type="catalytic activity">
    <reaction evidence="10">
        <text>L-seryl-[protein] + ATP = O-phospho-L-seryl-[protein] + ADP + H(+)</text>
        <dbReference type="Rhea" id="RHEA:17989"/>
        <dbReference type="Rhea" id="RHEA-COMP:9863"/>
        <dbReference type="Rhea" id="RHEA-COMP:11604"/>
        <dbReference type="ChEBI" id="CHEBI:15378"/>
        <dbReference type="ChEBI" id="CHEBI:29999"/>
        <dbReference type="ChEBI" id="CHEBI:30616"/>
        <dbReference type="ChEBI" id="CHEBI:83421"/>
        <dbReference type="ChEBI" id="CHEBI:456216"/>
        <dbReference type="EC" id="2.7.11.1"/>
    </reaction>
</comment>
<dbReference type="RefSeq" id="XP_008816799.1">
    <property type="nucleotide sequence ID" value="XM_008818577.1"/>
</dbReference>
<dbReference type="EMBL" id="KI965470">
    <property type="protein sequence ID" value="EUD66658.1"/>
    <property type="molecule type" value="Genomic_DNA"/>
</dbReference>
<dbReference type="PROSITE" id="PS50011">
    <property type="entry name" value="PROTEIN_KINASE_DOM"/>
    <property type="match status" value="1"/>
</dbReference>
<evidence type="ECO:0000256" key="3">
    <source>
        <dbReference type="ARBA" id="ARBA00022527"/>
    </source>
</evidence>
<gene>
    <name evidence="13" type="ORF">C922_02979</name>
</gene>
<evidence type="ECO:0000256" key="6">
    <source>
        <dbReference type="ARBA" id="ARBA00022741"/>
    </source>
</evidence>
<evidence type="ECO:0000256" key="4">
    <source>
        <dbReference type="ARBA" id="ARBA00022679"/>
    </source>
</evidence>
<keyword evidence="11" id="KW-0812">Transmembrane</keyword>
<dbReference type="GeneID" id="20038253"/>
<dbReference type="FunFam" id="1.10.510.10:FF:000951">
    <property type="entry name" value="EKC/KEOPS complex subunit BUD32"/>
    <property type="match status" value="1"/>
</dbReference>
<dbReference type="InterPro" id="IPR011009">
    <property type="entry name" value="Kinase-like_dom_sf"/>
</dbReference>
<comment type="similarity">
    <text evidence="1">Belongs to the protein kinase superfamily. BUD32 family.</text>
</comment>
<evidence type="ECO:0000313" key="13">
    <source>
        <dbReference type="EMBL" id="EUD66658.1"/>
    </source>
</evidence>
<evidence type="ECO:0000256" key="5">
    <source>
        <dbReference type="ARBA" id="ARBA00022694"/>
    </source>
</evidence>
<name>W7A630_9APIC</name>
<dbReference type="NCBIfam" id="TIGR03724">
    <property type="entry name" value="arch_bud32"/>
    <property type="match status" value="1"/>
</dbReference>
<dbReference type="OrthoDB" id="3399at2759"/>
<dbReference type="VEuPathDB" id="PlasmoDB:C922_02979"/>
<dbReference type="PANTHER" id="PTHR12209:SF0">
    <property type="entry name" value="EKC_KEOPS COMPLEX SUBUNIT TP53RK"/>
    <property type="match status" value="1"/>
</dbReference>
<keyword evidence="8" id="KW-0067">ATP-binding</keyword>
<evidence type="ECO:0000256" key="8">
    <source>
        <dbReference type="ARBA" id="ARBA00022840"/>
    </source>
</evidence>
<organism evidence="13 14">
    <name type="scientific">Plasmodium inui San Antonio 1</name>
    <dbReference type="NCBI Taxonomy" id="1237626"/>
    <lineage>
        <taxon>Eukaryota</taxon>
        <taxon>Sar</taxon>
        <taxon>Alveolata</taxon>
        <taxon>Apicomplexa</taxon>
        <taxon>Aconoidasida</taxon>
        <taxon>Haemosporida</taxon>
        <taxon>Plasmodiidae</taxon>
        <taxon>Plasmodium</taxon>
        <taxon>Plasmodium (Plasmodium)</taxon>
    </lineage>
</organism>
<feature type="transmembrane region" description="Helical" evidence="11">
    <location>
        <begin position="7"/>
        <end position="26"/>
    </location>
</feature>
<feature type="domain" description="Protein kinase" evidence="12">
    <location>
        <begin position="17"/>
        <end position="266"/>
    </location>
</feature>
<keyword evidence="5" id="KW-0819">tRNA processing</keyword>
<protein>
    <recommendedName>
        <fullName evidence="2">non-specific serine/threonine protein kinase</fullName>
        <ecNumber evidence="2">2.7.11.1</ecNumber>
    </recommendedName>
</protein>
<keyword evidence="6" id="KW-0547">Nucleotide-binding</keyword>
<dbReference type="EC" id="2.7.11.1" evidence="2"/>
<dbReference type="InterPro" id="IPR022495">
    <property type="entry name" value="Bud32"/>
</dbReference>
<keyword evidence="7 13" id="KW-0418">Kinase</keyword>